<dbReference type="Proteomes" id="UP000553209">
    <property type="component" value="Unassembled WGS sequence"/>
</dbReference>
<evidence type="ECO:0000313" key="3">
    <source>
        <dbReference type="Proteomes" id="UP000553209"/>
    </source>
</evidence>
<dbReference type="InterPro" id="IPR041581">
    <property type="entry name" value="Glyoxalase_6"/>
</dbReference>
<dbReference type="Gene3D" id="3.10.180.10">
    <property type="entry name" value="2,3-Dihydroxybiphenyl 1,2-Dioxygenase, domain 1"/>
    <property type="match status" value="1"/>
</dbReference>
<feature type="domain" description="Glyoxalase-like" evidence="1">
    <location>
        <begin position="8"/>
        <end position="116"/>
    </location>
</feature>
<dbReference type="EMBL" id="JAAXPG010000044">
    <property type="protein sequence ID" value="NKZ01810.1"/>
    <property type="molecule type" value="Genomic_DNA"/>
</dbReference>
<dbReference type="InterPro" id="IPR029068">
    <property type="entry name" value="Glyas_Bleomycin-R_OHBP_Dase"/>
</dbReference>
<organism evidence="2 3">
    <name type="scientific">Nocardiopsis alborubida</name>
    <dbReference type="NCBI Taxonomy" id="146802"/>
    <lineage>
        <taxon>Bacteria</taxon>
        <taxon>Bacillati</taxon>
        <taxon>Actinomycetota</taxon>
        <taxon>Actinomycetes</taxon>
        <taxon>Streptosporangiales</taxon>
        <taxon>Nocardiopsidaceae</taxon>
        <taxon>Nocardiopsis</taxon>
    </lineage>
</organism>
<comment type="caution">
    <text evidence="2">The sequence shown here is derived from an EMBL/GenBank/DDBJ whole genome shotgun (WGS) entry which is preliminary data.</text>
</comment>
<dbReference type="PANTHER" id="PTHR35908">
    <property type="entry name" value="HYPOTHETICAL FUSION PROTEIN"/>
    <property type="match status" value="1"/>
</dbReference>
<dbReference type="AlphaFoldDB" id="A0A7X6MJN7"/>
<dbReference type="PANTHER" id="PTHR35908:SF1">
    <property type="entry name" value="CONSERVED PROTEIN"/>
    <property type="match status" value="1"/>
</dbReference>
<name>A0A7X6MJN7_9ACTN</name>
<protein>
    <submittedName>
        <fullName evidence="2">VOC family protein</fullName>
    </submittedName>
</protein>
<reference evidence="2 3" key="1">
    <citation type="submission" date="2020-04" db="EMBL/GenBank/DDBJ databases">
        <title>MicrobeNet Type strains.</title>
        <authorList>
            <person name="Nicholson A.C."/>
        </authorList>
    </citation>
    <scope>NUCLEOTIDE SEQUENCE [LARGE SCALE GENOMIC DNA]</scope>
    <source>
        <strain evidence="2 3">ATCC 23612</strain>
    </source>
</reference>
<evidence type="ECO:0000259" key="1">
    <source>
        <dbReference type="Pfam" id="PF18029"/>
    </source>
</evidence>
<keyword evidence="3" id="KW-1185">Reference proteome</keyword>
<dbReference type="SUPFAM" id="SSF54593">
    <property type="entry name" value="Glyoxalase/Bleomycin resistance protein/Dihydroxybiphenyl dioxygenase"/>
    <property type="match status" value="1"/>
</dbReference>
<accession>A0A7X6MJN7</accession>
<evidence type="ECO:0000313" key="2">
    <source>
        <dbReference type="EMBL" id="NKZ01810.1"/>
    </source>
</evidence>
<dbReference type="RefSeq" id="WP_061082416.1">
    <property type="nucleotide sequence ID" value="NZ_JAAXPG010000044.1"/>
</dbReference>
<dbReference type="Pfam" id="PF18029">
    <property type="entry name" value="Glyoxalase_6"/>
    <property type="match status" value="1"/>
</dbReference>
<sequence>MGSRICVIAIDAVDAEAVAAFWSRVLDWPIVEEAEDGFSLAPREGAELGVDVFAVPERKSVKNRLHLDLRVTDGLTVAQELERLLGLGAVQVDVGQPEDAGWTVLADPEGNEFCLLHGQGASS</sequence>
<gene>
    <name evidence="2" type="ORF">HGB44_29705</name>
</gene>
<dbReference type="CDD" id="cd06587">
    <property type="entry name" value="VOC"/>
    <property type="match status" value="1"/>
</dbReference>
<proteinExistence type="predicted"/>